<accession>A0AAV0WAG8</accession>
<sequence length="91" mass="10219">MSSEQVVTASSIWPIYLKLKESILKNNSNPRYTCDLTQGEDRDNYGNTEDLFQTPSQCALSTGEITSYLNNNEVDANNTTTVMKTTLCRCQ</sequence>
<dbReference type="AlphaFoldDB" id="A0AAV0WAG8"/>
<evidence type="ECO:0000313" key="1">
    <source>
        <dbReference type="EMBL" id="CAI6352767.1"/>
    </source>
</evidence>
<dbReference type="EMBL" id="CARXXK010000002">
    <property type="protein sequence ID" value="CAI6352767.1"/>
    <property type="molecule type" value="Genomic_DNA"/>
</dbReference>
<organism evidence="1 2">
    <name type="scientific">Macrosiphum euphorbiae</name>
    <name type="common">potato aphid</name>
    <dbReference type="NCBI Taxonomy" id="13131"/>
    <lineage>
        <taxon>Eukaryota</taxon>
        <taxon>Metazoa</taxon>
        <taxon>Ecdysozoa</taxon>
        <taxon>Arthropoda</taxon>
        <taxon>Hexapoda</taxon>
        <taxon>Insecta</taxon>
        <taxon>Pterygota</taxon>
        <taxon>Neoptera</taxon>
        <taxon>Paraneoptera</taxon>
        <taxon>Hemiptera</taxon>
        <taxon>Sternorrhyncha</taxon>
        <taxon>Aphidomorpha</taxon>
        <taxon>Aphidoidea</taxon>
        <taxon>Aphididae</taxon>
        <taxon>Macrosiphini</taxon>
        <taxon>Macrosiphum</taxon>
    </lineage>
</organism>
<evidence type="ECO:0000313" key="2">
    <source>
        <dbReference type="Proteomes" id="UP001160148"/>
    </source>
</evidence>
<reference evidence="1 2" key="1">
    <citation type="submission" date="2023-01" db="EMBL/GenBank/DDBJ databases">
        <authorList>
            <person name="Whitehead M."/>
        </authorList>
    </citation>
    <scope>NUCLEOTIDE SEQUENCE [LARGE SCALE GENOMIC DNA]</scope>
</reference>
<dbReference type="Proteomes" id="UP001160148">
    <property type="component" value="Unassembled WGS sequence"/>
</dbReference>
<gene>
    <name evidence="1" type="ORF">MEUPH1_LOCUS8969</name>
</gene>
<protein>
    <submittedName>
        <fullName evidence="1">Uncharacterized protein</fullName>
    </submittedName>
</protein>
<comment type="caution">
    <text evidence="1">The sequence shown here is derived from an EMBL/GenBank/DDBJ whole genome shotgun (WGS) entry which is preliminary data.</text>
</comment>
<name>A0AAV0WAG8_9HEMI</name>
<proteinExistence type="predicted"/>
<keyword evidence="2" id="KW-1185">Reference proteome</keyword>